<evidence type="ECO:0000256" key="5">
    <source>
        <dbReference type="ARBA" id="ARBA00022898"/>
    </source>
</evidence>
<comment type="similarity">
    <text evidence="2 6">Belongs to the class-I pyridoxal-phosphate-dependent aminotransferase family.</text>
</comment>
<evidence type="ECO:0000313" key="9">
    <source>
        <dbReference type="Proteomes" id="UP000029585"/>
    </source>
</evidence>
<dbReference type="CDD" id="cd00609">
    <property type="entry name" value="AAT_like"/>
    <property type="match status" value="1"/>
</dbReference>
<dbReference type="Pfam" id="PF00155">
    <property type="entry name" value="Aminotran_1_2"/>
    <property type="match status" value="1"/>
</dbReference>
<dbReference type="Gene3D" id="3.90.1150.10">
    <property type="entry name" value="Aspartate Aminotransferase, domain 1"/>
    <property type="match status" value="1"/>
</dbReference>
<dbReference type="AlphaFoldDB" id="A0A096DCG7"/>
<dbReference type="SUPFAM" id="SSF53383">
    <property type="entry name" value="PLP-dependent transferases"/>
    <property type="match status" value="1"/>
</dbReference>
<dbReference type="GO" id="GO:0008483">
    <property type="term" value="F:transaminase activity"/>
    <property type="evidence" value="ECO:0007669"/>
    <property type="project" value="UniProtKB-KW"/>
</dbReference>
<dbReference type="InterPro" id="IPR004839">
    <property type="entry name" value="Aminotransferase_I/II_large"/>
</dbReference>
<sequence>MSVQDKISKKFRGIQGGLFEKVSKADVGTALNDLIANGAALMCWADPFYPDPAIPEHVKRATLAGLEDGTSAHYTMPIGNMELKMELAKKLKAFNHLDVDPERNIIITPGSDAGLMFAMMPFIDPGDEVMVPDPSYPNNFLNARILGGVTVPVPLREENGYQLEIEEFEKRLTPNTKMIVLTNPNNPTTTVMRRESLEKLAQFAVKNDLIVVCDQAFEDSVYDGVEFVTLASLPGMWERTVTVCSISKGMALSGYRVAYIVADDHIMDVYYGSAVSVIGATNTASQLGAIAALKDASFLEEYNRIFDRRRKIVYEIFNSIPGVSMAMPESTFLCWVNVSRLGTADEVNAYIIKEANVVVNAGTPYGAQGEGHLRIVFGAFREDAQMVTALERVKAALMKLGKEKGVS</sequence>
<dbReference type="PANTHER" id="PTHR46383:SF1">
    <property type="entry name" value="ASPARTATE AMINOTRANSFERASE"/>
    <property type="match status" value="1"/>
</dbReference>
<evidence type="ECO:0000259" key="7">
    <source>
        <dbReference type="Pfam" id="PF00155"/>
    </source>
</evidence>
<dbReference type="RefSeq" id="WP_007491143.1">
    <property type="nucleotide sequence ID" value="NZ_KN174163.1"/>
</dbReference>
<dbReference type="Proteomes" id="UP000029585">
    <property type="component" value="Unassembled WGS sequence"/>
</dbReference>
<dbReference type="InterPro" id="IPR015421">
    <property type="entry name" value="PyrdxlP-dep_Trfase_major"/>
</dbReference>
<feature type="domain" description="Aminotransferase class I/classII large" evidence="7">
    <location>
        <begin position="54"/>
        <end position="393"/>
    </location>
</feature>
<comment type="cofactor">
    <cofactor evidence="1 6">
        <name>pyridoxal 5'-phosphate</name>
        <dbReference type="ChEBI" id="CHEBI:597326"/>
    </cofactor>
</comment>
<dbReference type="GeneID" id="63974886"/>
<reference evidence="8 9" key="1">
    <citation type="submission" date="2011-08" db="EMBL/GenBank/DDBJ databases">
        <title>The Genome Sequence of Clostridium orbiscindens 1_3_50AFAA.</title>
        <authorList>
            <consortium name="The Broad Institute Genome Sequencing Platform"/>
            <person name="Earl A."/>
            <person name="Ward D."/>
            <person name="Feldgarden M."/>
            <person name="Gevers D."/>
            <person name="Daigneault M."/>
            <person name="Strauss J."/>
            <person name="Allen-Vercoe E."/>
            <person name="Young S.K."/>
            <person name="Zeng Q."/>
            <person name="Gargeya S."/>
            <person name="Fitzgerald M."/>
            <person name="Haas B."/>
            <person name="Abouelleil A."/>
            <person name="Alvarado L."/>
            <person name="Arachchi H.M."/>
            <person name="Berlin A."/>
            <person name="Brown A."/>
            <person name="Chapman S.B."/>
            <person name="Chen Z."/>
            <person name="Dunbar C."/>
            <person name="Freedman E."/>
            <person name="Gearin G."/>
            <person name="Gellesch M."/>
            <person name="Goldberg J."/>
            <person name="Griggs A."/>
            <person name="Gujja S."/>
            <person name="Heiman D."/>
            <person name="Howarth C."/>
            <person name="Larson L."/>
            <person name="Lui A."/>
            <person name="MacDonald P.J.P."/>
            <person name="Montmayeur A."/>
            <person name="Murphy C."/>
            <person name="Neiman D."/>
            <person name="Pearson M."/>
            <person name="Priest M."/>
            <person name="Roberts A."/>
            <person name="Saif S."/>
            <person name="Shea T."/>
            <person name="Shenoy N."/>
            <person name="Sisk P."/>
            <person name="Stolte C."/>
            <person name="Sykes S."/>
            <person name="Wortman J."/>
            <person name="Nusbaum C."/>
            <person name="Birren B."/>
        </authorList>
    </citation>
    <scope>NUCLEOTIDE SEQUENCE [LARGE SCALE GENOMIC DNA]</scope>
    <source>
        <strain evidence="8 9">1_3_50AFAA</strain>
    </source>
</reference>
<evidence type="ECO:0000256" key="1">
    <source>
        <dbReference type="ARBA" id="ARBA00001933"/>
    </source>
</evidence>
<accession>A0A096DCG7</accession>
<evidence type="ECO:0000256" key="6">
    <source>
        <dbReference type="RuleBase" id="RU000481"/>
    </source>
</evidence>
<proteinExistence type="inferred from homology"/>
<dbReference type="InterPro" id="IPR015422">
    <property type="entry name" value="PyrdxlP-dep_Trfase_small"/>
</dbReference>
<comment type="caution">
    <text evidence="8">The sequence shown here is derived from an EMBL/GenBank/DDBJ whole genome shotgun (WGS) entry which is preliminary data.</text>
</comment>
<dbReference type="EMBL" id="ADLO01000062">
    <property type="protein sequence ID" value="KGF55199.1"/>
    <property type="molecule type" value="Genomic_DNA"/>
</dbReference>
<name>A0A096DCG7_FLAPL</name>
<keyword evidence="4 6" id="KW-0808">Transferase</keyword>
<dbReference type="PANTHER" id="PTHR46383">
    <property type="entry name" value="ASPARTATE AMINOTRANSFERASE"/>
    <property type="match status" value="1"/>
</dbReference>
<dbReference type="Gene3D" id="3.40.640.10">
    <property type="entry name" value="Type I PLP-dependent aspartate aminotransferase-like (Major domain)"/>
    <property type="match status" value="1"/>
</dbReference>
<dbReference type="GO" id="GO:0030170">
    <property type="term" value="F:pyridoxal phosphate binding"/>
    <property type="evidence" value="ECO:0007669"/>
    <property type="project" value="InterPro"/>
</dbReference>
<evidence type="ECO:0000256" key="4">
    <source>
        <dbReference type="ARBA" id="ARBA00022679"/>
    </source>
</evidence>
<dbReference type="InterPro" id="IPR015424">
    <property type="entry name" value="PyrdxlP-dep_Trfase"/>
</dbReference>
<dbReference type="InterPro" id="IPR004838">
    <property type="entry name" value="NHTrfase_class1_PyrdxlP-BS"/>
</dbReference>
<dbReference type="PATRIC" id="fig|742738.3.peg.2238"/>
<dbReference type="PROSITE" id="PS00105">
    <property type="entry name" value="AA_TRANSFER_CLASS_1"/>
    <property type="match status" value="1"/>
</dbReference>
<evidence type="ECO:0000313" key="8">
    <source>
        <dbReference type="EMBL" id="KGF55199.1"/>
    </source>
</evidence>
<evidence type="ECO:0000256" key="2">
    <source>
        <dbReference type="ARBA" id="ARBA00007441"/>
    </source>
</evidence>
<evidence type="ECO:0000256" key="3">
    <source>
        <dbReference type="ARBA" id="ARBA00022576"/>
    </source>
</evidence>
<dbReference type="GO" id="GO:0006520">
    <property type="term" value="P:amino acid metabolic process"/>
    <property type="evidence" value="ECO:0007669"/>
    <property type="project" value="InterPro"/>
</dbReference>
<gene>
    <name evidence="8" type="ORF">HMPREF9460_02178</name>
</gene>
<organism evidence="8 9">
    <name type="scientific">Flavonifractor plautii 1_3_50AFAA</name>
    <dbReference type="NCBI Taxonomy" id="742738"/>
    <lineage>
        <taxon>Bacteria</taxon>
        <taxon>Bacillati</taxon>
        <taxon>Bacillota</taxon>
        <taxon>Clostridia</taxon>
        <taxon>Eubacteriales</taxon>
        <taxon>Oscillospiraceae</taxon>
        <taxon>Flavonifractor</taxon>
    </lineage>
</organism>
<dbReference type="eggNOG" id="COG0436">
    <property type="taxonomic scope" value="Bacteria"/>
</dbReference>
<dbReference type="HOGENOM" id="CLU_017584_4_3_9"/>
<keyword evidence="3 6" id="KW-0032">Aminotransferase</keyword>
<keyword evidence="9" id="KW-1185">Reference proteome</keyword>
<protein>
    <recommendedName>
        <fullName evidence="6">Aminotransferase</fullName>
        <ecNumber evidence="6">2.6.1.-</ecNumber>
    </recommendedName>
</protein>
<keyword evidence="5" id="KW-0663">Pyridoxal phosphate</keyword>
<dbReference type="EC" id="2.6.1.-" evidence="6"/>
<dbReference type="InterPro" id="IPR050596">
    <property type="entry name" value="AspAT/PAT-like"/>
</dbReference>